<comment type="caution">
    <text evidence="2">The sequence shown here is derived from an EMBL/GenBank/DDBJ whole genome shotgun (WGS) entry which is preliminary data.</text>
</comment>
<organism evidence="2">
    <name type="scientific">Paenibacillus sp. SYP-B3998</name>
    <dbReference type="NCBI Taxonomy" id="2678564"/>
    <lineage>
        <taxon>Bacteria</taxon>
        <taxon>Bacillati</taxon>
        <taxon>Bacillota</taxon>
        <taxon>Bacilli</taxon>
        <taxon>Bacillales</taxon>
        <taxon>Paenibacillaceae</taxon>
        <taxon>Paenibacillus</taxon>
    </lineage>
</organism>
<dbReference type="RefSeq" id="WP_163941035.1">
    <property type="nucleotide sequence ID" value="NZ_JAAIKC010000001.1"/>
</dbReference>
<dbReference type="EMBL" id="JAAIKC010000001">
    <property type="protein sequence ID" value="NEW05030.1"/>
    <property type="molecule type" value="Genomic_DNA"/>
</dbReference>
<dbReference type="AlphaFoldDB" id="A0A6G3ZSJ6"/>
<accession>A0A6G3ZSJ6</accession>
<dbReference type="Pfam" id="PF12760">
    <property type="entry name" value="Zn_ribbon_IS1595"/>
    <property type="match status" value="1"/>
</dbReference>
<protein>
    <submittedName>
        <fullName evidence="2">IS1595 family transposase</fullName>
    </submittedName>
</protein>
<sequence length="292" mass="33387">MIIATMSLEQFQMAYSTEEACIDYIFQSKWPDGFICPRCQHRQAYVTNTRRLPLYECSHCRHQTSLTAGTLMEGSRTELHKWLLALFLISRTDKSINAVELSKLIQVTYKTAWLILHKIRLTIQKADQKTPLSGSIRINSAVYGRPFNPSTHKHPKEHLLLVGSSLNERGESTYLKLKFITPNHPRERHIPRSELISFNNTHIQSPSKHIETVTGLYSPKRTRPLMTFASKASSWLNETFHGIGAAHLQTYLAEFCYRFNLSIKNTPIFSHLSHLCFSNPTLNCSQAVQTAA</sequence>
<name>A0A6G3ZSJ6_9BACL</name>
<evidence type="ECO:0000259" key="1">
    <source>
        <dbReference type="Pfam" id="PF12760"/>
    </source>
</evidence>
<reference evidence="2" key="1">
    <citation type="submission" date="2020-02" db="EMBL/GenBank/DDBJ databases">
        <authorList>
            <person name="Shen X.-R."/>
            <person name="Zhang Y.-X."/>
        </authorList>
    </citation>
    <scope>NUCLEOTIDE SEQUENCE</scope>
    <source>
        <strain evidence="2">SYP-B3998</strain>
    </source>
</reference>
<gene>
    <name evidence="2" type="ORF">GK047_03225</name>
</gene>
<proteinExistence type="predicted"/>
<evidence type="ECO:0000313" key="2">
    <source>
        <dbReference type="EMBL" id="NEW05030.1"/>
    </source>
</evidence>
<dbReference type="InterPro" id="IPR024442">
    <property type="entry name" value="Transposase_Zn_ribbon"/>
</dbReference>
<feature type="domain" description="Transposase zinc-ribbon" evidence="1">
    <location>
        <begin position="17"/>
        <end position="63"/>
    </location>
</feature>